<dbReference type="Proteomes" id="UP000652430">
    <property type="component" value="Unassembled WGS sequence"/>
</dbReference>
<gene>
    <name evidence="2" type="ORF">GCM10008023_11290</name>
</gene>
<sequence length="151" mass="16381">MGEDAFRVERLRADPAVAAMLERICDITTMGFAAVARVTDTQWIACQVVDRIEFGLEAGEELALKTTICDEIRGSGRAVIIDTVSGNPDWRTHPTPMLSGFESYISFPIRLPDGTFFGTLCAIDPQPRSIGTPAIAALFERFAAEMGALLA</sequence>
<feature type="domain" description="GAF" evidence="1">
    <location>
        <begin position="18"/>
        <end position="150"/>
    </location>
</feature>
<keyword evidence="3" id="KW-1185">Reference proteome</keyword>
<evidence type="ECO:0000313" key="3">
    <source>
        <dbReference type="Proteomes" id="UP000652430"/>
    </source>
</evidence>
<proteinExistence type="predicted"/>
<organism evidence="2 3">
    <name type="scientific">Sphingomonas glacialis</name>
    <dbReference type="NCBI Taxonomy" id="658225"/>
    <lineage>
        <taxon>Bacteria</taxon>
        <taxon>Pseudomonadati</taxon>
        <taxon>Pseudomonadota</taxon>
        <taxon>Alphaproteobacteria</taxon>
        <taxon>Sphingomonadales</taxon>
        <taxon>Sphingomonadaceae</taxon>
        <taxon>Sphingomonas</taxon>
    </lineage>
</organism>
<dbReference type="RefSeq" id="WP_189675397.1">
    <property type="nucleotide sequence ID" value="NZ_BNAQ01000001.1"/>
</dbReference>
<dbReference type="InterPro" id="IPR029016">
    <property type="entry name" value="GAF-like_dom_sf"/>
</dbReference>
<protein>
    <recommendedName>
        <fullName evidence="1">GAF domain-containing protein</fullName>
    </recommendedName>
</protein>
<dbReference type="EMBL" id="BNAQ01000001">
    <property type="protein sequence ID" value="GHH11810.1"/>
    <property type="molecule type" value="Genomic_DNA"/>
</dbReference>
<evidence type="ECO:0000259" key="1">
    <source>
        <dbReference type="Pfam" id="PF13185"/>
    </source>
</evidence>
<dbReference type="Gene3D" id="3.30.450.40">
    <property type="match status" value="1"/>
</dbReference>
<comment type="caution">
    <text evidence="2">The sequence shown here is derived from an EMBL/GenBank/DDBJ whole genome shotgun (WGS) entry which is preliminary data.</text>
</comment>
<accession>A0ABQ3LCZ3</accession>
<reference evidence="3" key="1">
    <citation type="journal article" date="2019" name="Int. J. Syst. Evol. Microbiol.">
        <title>The Global Catalogue of Microorganisms (GCM) 10K type strain sequencing project: providing services to taxonomists for standard genome sequencing and annotation.</title>
        <authorList>
            <consortium name="The Broad Institute Genomics Platform"/>
            <consortium name="The Broad Institute Genome Sequencing Center for Infectious Disease"/>
            <person name="Wu L."/>
            <person name="Ma J."/>
        </authorList>
    </citation>
    <scope>NUCLEOTIDE SEQUENCE [LARGE SCALE GENOMIC DNA]</scope>
    <source>
        <strain evidence="3">CGMCC 1.8957</strain>
    </source>
</reference>
<evidence type="ECO:0000313" key="2">
    <source>
        <dbReference type="EMBL" id="GHH11810.1"/>
    </source>
</evidence>
<dbReference type="Pfam" id="PF13185">
    <property type="entry name" value="GAF_2"/>
    <property type="match status" value="1"/>
</dbReference>
<name>A0ABQ3LCZ3_9SPHN</name>
<dbReference type="InterPro" id="IPR003018">
    <property type="entry name" value="GAF"/>
</dbReference>
<dbReference type="SUPFAM" id="SSF55781">
    <property type="entry name" value="GAF domain-like"/>
    <property type="match status" value="1"/>
</dbReference>